<comment type="caution">
    <text evidence="1">The sequence shown here is derived from an EMBL/GenBank/DDBJ whole genome shotgun (WGS) entry which is preliminary data.</text>
</comment>
<gene>
    <name evidence="1" type="ORF">ACHAWU_002468</name>
</gene>
<dbReference type="InterPro" id="IPR032675">
    <property type="entry name" value="LRR_dom_sf"/>
</dbReference>
<sequence length="417" mass="47447">MNLSLLSTDQWTSIIPYLGADDFKALRIAGNKSMGLSQPNLTRHLQLRIDRVPFLSANDNDNAYHHNFHFSETYIRQWLDDRTRLVINDADAKLCPKRMGYLVMNGMLNSVTEVMVHDCHHHGAIIELFPYLPNLKSLELVDQGDARRKIDALDNIIANVARMQSLTTLDIEFDTVIHGNRLSFLEEMQTLQHLRLVGFDLSEGIRYMQSLTNLETLRLCHGNFYSSPNEDVNEKGLNNLIGLTKLRRLQLEGFDCLSCVGLAPLSSPGSNIQDFVLKHCQEPSDECLASIGRMGNLNSLHFVFSLCDDFDTFDSDSLRRLNTLSALKRLTLFYVLEDACDLRLLPGLTDLETLNVAFEETLDIEETEDLLTTAMQTFPSLQKVRIFSEECMECTFQYGGLDVEYATFFFGDLVYLD</sequence>
<accession>A0ABD3MCX7</accession>
<name>A0ABD3MCX7_9STRA</name>
<keyword evidence="2" id="KW-1185">Reference proteome</keyword>
<evidence type="ECO:0000313" key="1">
    <source>
        <dbReference type="EMBL" id="KAL3760646.1"/>
    </source>
</evidence>
<proteinExistence type="predicted"/>
<organism evidence="1 2">
    <name type="scientific">Discostella pseudostelligera</name>
    <dbReference type="NCBI Taxonomy" id="259834"/>
    <lineage>
        <taxon>Eukaryota</taxon>
        <taxon>Sar</taxon>
        <taxon>Stramenopiles</taxon>
        <taxon>Ochrophyta</taxon>
        <taxon>Bacillariophyta</taxon>
        <taxon>Coscinodiscophyceae</taxon>
        <taxon>Thalassiosirophycidae</taxon>
        <taxon>Stephanodiscales</taxon>
        <taxon>Stephanodiscaceae</taxon>
        <taxon>Discostella</taxon>
    </lineage>
</organism>
<evidence type="ECO:0008006" key="3">
    <source>
        <dbReference type="Google" id="ProtNLM"/>
    </source>
</evidence>
<dbReference type="Proteomes" id="UP001530293">
    <property type="component" value="Unassembled WGS sequence"/>
</dbReference>
<dbReference type="EMBL" id="JALLBG020000178">
    <property type="protein sequence ID" value="KAL3760646.1"/>
    <property type="molecule type" value="Genomic_DNA"/>
</dbReference>
<reference evidence="1 2" key="1">
    <citation type="submission" date="2024-10" db="EMBL/GenBank/DDBJ databases">
        <title>Updated reference genomes for cyclostephanoid diatoms.</title>
        <authorList>
            <person name="Roberts W.R."/>
            <person name="Alverson A.J."/>
        </authorList>
    </citation>
    <scope>NUCLEOTIDE SEQUENCE [LARGE SCALE GENOMIC DNA]</scope>
    <source>
        <strain evidence="1 2">AJA232-27</strain>
    </source>
</reference>
<dbReference type="Gene3D" id="3.80.10.10">
    <property type="entry name" value="Ribonuclease Inhibitor"/>
    <property type="match status" value="1"/>
</dbReference>
<evidence type="ECO:0000313" key="2">
    <source>
        <dbReference type="Proteomes" id="UP001530293"/>
    </source>
</evidence>
<dbReference type="SUPFAM" id="SSF52047">
    <property type="entry name" value="RNI-like"/>
    <property type="match status" value="1"/>
</dbReference>
<dbReference type="AlphaFoldDB" id="A0ABD3MCX7"/>
<protein>
    <recommendedName>
        <fullName evidence="3">RNI-like protein</fullName>
    </recommendedName>
</protein>